<name>A0A485AS91_RAOPL</name>
<reference evidence="1 2" key="1">
    <citation type="submission" date="2019-03" db="EMBL/GenBank/DDBJ databases">
        <authorList>
            <consortium name="Pathogen Informatics"/>
        </authorList>
    </citation>
    <scope>NUCLEOTIDE SEQUENCE [LARGE SCALE GENOMIC DNA]</scope>
    <source>
        <strain evidence="1 2">NCTC12998</strain>
    </source>
</reference>
<evidence type="ECO:0000313" key="2">
    <source>
        <dbReference type="Proteomes" id="UP000345637"/>
    </source>
</evidence>
<organism evidence="1 2">
    <name type="scientific">Raoultella planticola</name>
    <name type="common">Klebsiella planticola</name>
    <dbReference type="NCBI Taxonomy" id="575"/>
    <lineage>
        <taxon>Bacteria</taxon>
        <taxon>Pseudomonadati</taxon>
        <taxon>Pseudomonadota</taxon>
        <taxon>Gammaproteobacteria</taxon>
        <taxon>Enterobacterales</taxon>
        <taxon>Enterobacteriaceae</taxon>
        <taxon>Klebsiella/Raoultella group</taxon>
        <taxon>Raoultella</taxon>
    </lineage>
</organism>
<dbReference type="Proteomes" id="UP000345637">
    <property type="component" value="Unassembled WGS sequence"/>
</dbReference>
<gene>
    <name evidence="1" type="ORF">NCTC12998_02331</name>
</gene>
<dbReference type="AlphaFoldDB" id="A0A485AS91"/>
<dbReference type="EMBL" id="CAADJE010000021">
    <property type="protein sequence ID" value="VFS63510.1"/>
    <property type="molecule type" value="Genomic_DNA"/>
</dbReference>
<accession>A0A485AS91</accession>
<protein>
    <submittedName>
        <fullName evidence="1">Uncharacterized protein</fullName>
    </submittedName>
</protein>
<evidence type="ECO:0000313" key="1">
    <source>
        <dbReference type="EMBL" id="VFS63510.1"/>
    </source>
</evidence>
<proteinExistence type="predicted"/>
<sequence>MAPAASSCREPIPLTFIQNWLRLKRLLLPMFRDGLLLAGINGMRALRP</sequence>